<dbReference type="Pfam" id="PF00019">
    <property type="entry name" value="TGF_beta"/>
    <property type="match status" value="1"/>
</dbReference>
<comment type="subcellular location">
    <subcellularLocation>
        <location evidence="1">Secreted</location>
    </subcellularLocation>
</comment>
<dbReference type="GO" id="GO:0005125">
    <property type="term" value="F:cytokine activity"/>
    <property type="evidence" value="ECO:0007669"/>
    <property type="project" value="UniProtKB-KW"/>
</dbReference>
<comment type="similarity">
    <text evidence="2 11">Belongs to the TGF-beta family.</text>
</comment>
<evidence type="ECO:0000313" key="16">
    <source>
        <dbReference type="Proteomes" id="UP001153269"/>
    </source>
</evidence>
<reference evidence="15" key="1">
    <citation type="submission" date="2020-03" db="EMBL/GenBank/DDBJ databases">
        <authorList>
            <person name="Weist P."/>
        </authorList>
    </citation>
    <scope>NUCLEOTIDE SEQUENCE</scope>
</reference>
<dbReference type="InterPro" id="IPR015615">
    <property type="entry name" value="TGF-beta-rel"/>
</dbReference>
<evidence type="ECO:0000256" key="4">
    <source>
        <dbReference type="ARBA" id="ARBA00022514"/>
    </source>
</evidence>
<dbReference type="EMBL" id="CADEAL010000670">
    <property type="protein sequence ID" value="CAB1423675.1"/>
    <property type="molecule type" value="Genomic_DNA"/>
</dbReference>
<evidence type="ECO:0000256" key="8">
    <source>
        <dbReference type="ARBA" id="ARBA00023030"/>
    </source>
</evidence>
<feature type="compositionally biased region" description="Polar residues" evidence="12">
    <location>
        <begin position="276"/>
        <end position="286"/>
    </location>
</feature>
<dbReference type="SMART" id="SM00204">
    <property type="entry name" value="TGFB"/>
    <property type="match status" value="1"/>
</dbReference>
<dbReference type="GO" id="GO:0008083">
    <property type="term" value="F:growth factor activity"/>
    <property type="evidence" value="ECO:0007669"/>
    <property type="project" value="UniProtKB-KW"/>
</dbReference>
<sequence length="437" mass="49884">MDYQLSRGTVSHRFGSEHGSVLSVVVVLLYGWSYLCVGYCAMLKTDTVPERRKDGNTVRSFKAHWGTINNKQLQIFNLTSLTRSEDVLSATLHYYIGDLQNGTRGCSRTRSCGRHGPRRHSHVHMVVWSFASVDNHMRTLGQFRINVSTLYRDFISWQWKDITRVVNQAKHHDVLLIGIDVASQGPRPWKQLLSDRSPYILVYANDSAISEPESVVATLQRHHSVGGEGAVSPGPHKLGLPERNHTEQAEQLRHKRSVNVLLPLQNNELPGPEYPYQTTGWDQTSPYEPFDNKQARRPRKKTRKNQRNHKMPLLQFDEQTIKKARKKQWIEPRNCARRYLKVDFADIGWSEWIISPKSFDAYYCSGSCQFPMPKALKPSNHATIQSIVRAVGVVPGIPEPCCVPEKMSSLSILFFDEDKNVVLKVYPNMTVDSCACR</sequence>
<evidence type="ECO:0000259" key="14">
    <source>
        <dbReference type="PROSITE" id="PS51362"/>
    </source>
</evidence>
<keyword evidence="6" id="KW-0165">Cleavage on pair of basic residues</keyword>
<dbReference type="SUPFAM" id="SSF57501">
    <property type="entry name" value="Cystine-knot cytokines"/>
    <property type="match status" value="1"/>
</dbReference>
<feature type="domain" description="TGF-beta family profile" evidence="14">
    <location>
        <begin position="325"/>
        <end position="437"/>
    </location>
</feature>
<comment type="caution">
    <text evidence="15">The sequence shown here is derived from an EMBL/GenBank/DDBJ whole genome shotgun (WGS) entry which is preliminary data.</text>
</comment>
<name>A0A9N7Y9V2_PLEPL</name>
<dbReference type="PANTHER" id="PTHR11848:SF144">
    <property type="entry name" value="BONE MORPHOGENETIC PROTEIN 3"/>
    <property type="match status" value="1"/>
</dbReference>
<evidence type="ECO:0000256" key="10">
    <source>
        <dbReference type="ARBA" id="ARBA00023180"/>
    </source>
</evidence>
<gene>
    <name evidence="15" type="ORF">PLEPLA_LOCUS11596</name>
</gene>
<feature type="region of interest" description="Disordered" evidence="12">
    <location>
        <begin position="267"/>
        <end position="309"/>
    </location>
</feature>
<evidence type="ECO:0000256" key="5">
    <source>
        <dbReference type="ARBA" id="ARBA00022525"/>
    </source>
</evidence>
<accession>A0A9N7Y9V2</accession>
<feature type="compositionally biased region" description="Basic residues" evidence="12">
    <location>
        <begin position="295"/>
        <end position="309"/>
    </location>
</feature>
<evidence type="ECO:0000256" key="9">
    <source>
        <dbReference type="ARBA" id="ARBA00023157"/>
    </source>
</evidence>
<feature type="region of interest" description="Disordered" evidence="12">
    <location>
        <begin position="225"/>
        <end position="248"/>
    </location>
</feature>
<keyword evidence="5" id="KW-0964">Secreted</keyword>
<organism evidence="15 16">
    <name type="scientific">Pleuronectes platessa</name>
    <name type="common">European plaice</name>
    <dbReference type="NCBI Taxonomy" id="8262"/>
    <lineage>
        <taxon>Eukaryota</taxon>
        <taxon>Metazoa</taxon>
        <taxon>Chordata</taxon>
        <taxon>Craniata</taxon>
        <taxon>Vertebrata</taxon>
        <taxon>Euteleostomi</taxon>
        <taxon>Actinopterygii</taxon>
        <taxon>Neopterygii</taxon>
        <taxon>Teleostei</taxon>
        <taxon>Neoteleostei</taxon>
        <taxon>Acanthomorphata</taxon>
        <taxon>Carangaria</taxon>
        <taxon>Pleuronectiformes</taxon>
        <taxon>Pleuronectoidei</taxon>
        <taxon>Pleuronectidae</taxon>
        <taxon>Pleuronectes</taxon>
    </lineage>
</organism>
<dbReference type="InterPro" id="IPR017948">
    <property type="entry name" value="TGFb_CS"/>
</dbReference>
<dbReference type="PROSITE" id="PS00250">
    <property type="entry name" value="TGF_BETA_1"/>
    <property type="match status" value="1"/>
</dbReference>
<feature type="transmembrane region" description="Helical" evidence="13">
    <location>
        <begin position="20"/>
        <end position="43"/>
    </location>
</feature>
<dbReference type="Proteomes" id="UP001153269">
    <property type="component" value="Unassembled WGS sequence"/>
</dbReference>
<evidence type="ECO:0000256" key="2">
    <source>
        <dbReference type="ARBA" id="ARBA00006656"/>
    </source>
</evidence>
<feature type="compositionally biased region" description="Basic and acidic residues" evidence="12">
    <location>
        <begin position="239"/>
        <end position="248"/>
    </location>
</feature>
<keyword evidence="7" id="KW-0732">Signal</keyword>
<evidence type="ECO:0000313" key="15">
    <source>
        <dbReference type="EMBL" id="CAB1423675.1"/>
    </source>
</evidence>
<protein>
    <recommendedName>
        <fullName evidence="3">Bone morphogenetic protein 3</fullName>
    </recommendedName>
</protein>
<evidence type="ECO:0000256" key="7">
    <source>
        <dbReference type="ARBA" id="ARBA00022729"/>
    </source>
</evidence>
<keyword evidence="8 11" id="KW-0339">Growth factor</keyword>
<dbReference type="AlphaFoldDB" id="A0A9N7Y9V2"/>
<keyword evidence="13" id="KW-0812">Transmembrane</keyword>
<keyword evidence="10" id="KW-0325">Glycoprotein</keyword>
<keyword evidence="9" id="KW-1015">Disulfide bond</keyword>
<keyword evidence="13" id="KW-1133">Transmembrane helix</keyword>
<dbReference type="CDD" id="cd19393">
    <property type="entry name" value="TGF_beta_BMP3"/>
    <property type="match status" value="1"/>
</dbReference>
<evidence type="ECO:0000256" key="6">
    <source>
        <dbReference type="ARBA" id="ARBA00022685"/>
    </source>
</evidence>
<dbReference type="PROSITE" id="PS51362">
    <property type="entry name" value="TGF_BETA_2"/>
    <property type="match status" value="1"/>
</dbReference>
<dbReference type="InterPro" id="IPR029034">
    <property type="entry name" value="Cystine-knot_cytokine"/>
</dbReference>
<dbReference type="FunFam" id="2.10.90.10:FF:000008">
    <property type="entry name" value="Bone morphogenetic protein 3"/>
    <property type="match status" value="1"/>
</dbReference>
<keyword evidence="13" id="KW-0472">Membrane</keyword>
<dbReference type="GO" id="GO:0005615">
    <property type="term" value="C:extracellular space"/>
    <property type="evidence" value="ECO:0007669"/>
    <property type="project" value="UniProtKB-KW"/>
</dbReference>
<evidence type="ECO:0000256" key="12">
    <source>
        <dbReference type="SAM" id="MobiDB-lite"/>
    </source>
</evidence>
<evidence type="ECO:0000256" key="13">
    <source>
        <dbReference type="SAM" id="Phobius"/>
    </source>
</evidence>
<evidence type="ECO:0000256" key="11">
    <source>
        <dbReference type="RuleBase" id="RU000354"/>
    </source>
</evidence>
<evidence type="ECO:0000256" key="3">
    <source>
        <dbReference type="ARBA" id="ARBA00013361"/>
    </source>
</evidence>
<keyword evidence="4" id="KW-0202">Cytokine</keyword>
<dbReference type="Gene3D" id="2.10.90.10">
    <property type="entry name" value="Cystine-knot cytokines"/>
    <property type="match status" value="1"/>
</dbReference>
<proteinExistence type="inferred from homology"/>
<evidence type="ECO:0000256" key="1">
    <source>
        <dbReference type="ARBA" id="ARBA00004613"/>
    </source>
</evidence>
<keyword evidence="16" id="KW-1185">Reference proteome</keyword>
<dbReference type="PANTHER" id="PTHR11848">
    <property type="entry name" value="TGF-BETA FAMILY"/>
    <property type="match status" value="1"/>
</dbReference>
<dbReference type="InterPro" id="IPR001839">
    <property type="entry name" value="TGF-b_C"/>
</dbReference>